<dbReference type="InterPro" id="IPR008538">
    <property type="entry name" value="Uma2"/>
</dbReference>
<reference evidence="2 3" key="1">
    <citation type="journal article" date="2019" name="ISME J.">
        <title>Insights into ecological role of a new deltaproteobacterial order Candidatus Acidulodesulfobacterales by metagenomics and metatranscriptomics.</title>
        <authorList>
            <person name="Tan S."/>
            <person name="Liu J."/>
            <person name="Fang Y."/>
            <person name="Hedlund B.P."/>
            <person name="Lian Z.H."/>
            <person name="Huang L.Y."/>
            <person name="Li J.T."/>
            <person name="Huang L.N."/>
            <person name="Li W.J."/>
            <person name="Jiang H.C."/>
            <person name="Dong H.L."/>
            <person name="Shu W.S."/>
        </authorList>
    </citation>
    <scope>NUCLEOTIDE SEQUENCE [LARGE SCALE GENOMIC DNA]</scope>
    <source>
        <strain evidence="2">AP2</strain>
    </source>
</reference>
<dbReference type="InterPro" id="IPR011335">
    <property type="entry name" value="Restrct_endonuc-II-like"/>
</dbReference>
<feature type="domain" description="Putative restriction endonuclease" evidence="1">
    <location>
        <begin position="108"/>
        <end position="182"/>
    </location>
</feature>
<dbReference type="Pfam" id="PF05685">
    <property type="entry name" value="Uma2"/>
    <property type="match status" value="1"/>
</dbReference>
<protein>
    <recommendedName>
        <fullName evidence="1">Putative restriction endonuclease domain-containing protein</fullName>
    </recommendedName>
</protein>
<gene>
    <name evidence="2" type="ORF">EVJ46_05770</name>
</gene>
<organism evidence="2 3">
    <name type="scientific">Acididesulfobacter guangdongensis</name>
    <dbReference type="NCBI Taxonomy" id="2597225"/>
    <lineage>
        <taxon>Bacteria</taxon>
        <taxon>Deltaproteobacteria</taxon>
        <taxon>Candidatus Acidulodesulfobacterales</taxon>
        <taxon>Candidatus Acididesulfobacter</taxon>
    </lineage>
</organism>
<accession>A0A519BGX8</accession>
<dbReference type="Proteomes" id="UP000316562">
    <property type="component" value="Unassembled WGS sequence"/>
</dbReference>
<sequence>MNNEIINGSSHEKHNLNDEETKISERLFKKFDEYFISRKNKNENTGLYFSANQNFDNFTLLLNNSNSDIKNLIKPLGAYFSFDKAAACSIGDIYESFLKQEQVVIECIPDIIIELSYMSDKNLFSARKKIYEELGIFEYWEINTEKKDIIVYRLNDDKLKFNSTYYPGDKVKTPILKGFGLSIHDVFNSRIPL</sequence>
<dbReference type="EMBL" id="SGBC01000002">
    <property type="protein sequence ID" value="RZD16521.1"/>
    <property type="molecule type" value="Genomic_DNA"/>
</dbReference>
<evidence type="ECO:0000313" key="3">
    <source>
        <dbReference type="Proteomes" id="UP000316562"/>
    </source>
</evidence>
<dbReference type="InterPro" id="IPR012296">
    <property type="entry name" value="Nuclease_put_TT1808"/>
</dbReference>
<evidence type="ECO:0000259" key="1">
    <source>
        <dbReference type="Pfam" id="PF05685"/>
    </source>
</evidence>
<name>A0A519BGX8_ACIG2</name>
<comment type="caution">
    <text evidence="2">The sequence shown here is derived from an EMBL/GenBank/DDBJ whole genome shotgun (WGS) entry which is preliminary data.</text>
</comment>
<evidence type="ECO:0000313" key="2">
    <source>
        <dbReference type="EMBL" id="RZD16521.1"/>
    </source>
</evidence>
<dbReference type="AlphaFoldDB" id="A0A519BGX8"/>
<dbReference type="Gene3D" id="3.90.1570.10">
    <property type="entry name" value="tt1808, chain A"/>
    <property type="match status" value="1"/>
</dbReference>
<proteinExistence type="predicted"/>
<dbReference type="SUPFAM" id="SSF52980">
    <property type="entry name" value="Restriction endonuclease-like"/>
    <property type="match status" value="1"/>
</dbReference>